<keyword evidence="2" id="KW-1185">Reference proteome</keyword>
<reference evidence="1 2" key="1">
    <citation type="submission" date="2013-11" db="EMBL/GenBank/DDBJ databases">
        <title>Genomic analysis of Pelistega sp. HM-7.</title>
        <authorList>
            <person name="Kumbhare S.V."/>
            <person name="Shetty S.A."/>
            <person name="Sharma O."/>
            <person name="Dhotre D.P."/>
        </authorList>
    </citation>
    <scope>NUCLEOTIDE SEQUENCE [LARGE SCALE GENOMIC DNA]</scope>
    <source>
        <strain evidence="1 2">HM-7</strain>
    </source>
</reference>
<protein>
    <submittedName>
        <fullName evidence="1">Toxin RelE</fullName>
    </submittedName>
</protein>
<dbReference type="InterPro" id="IPR009241">
    <property type="entry name" value="HigB-like"/>
</dbReference>
<accession>V8G985</accession>
<dbReference type="PATRIC" id="fig|1414851.3.peg.200"/>
<evidence type="ECO:0000313" key="2">
    <source>
        <dbReference type="Proteomes" id="UP000018766"/>
    </source>
</evidence>
<organism evidence="1 2">
    <name type="scientific">Pelistega indica</name>
    <dbReference type="NCBI Taxonomy" id="1414851"/>
    <lineage>
        <taxon>Bacteria</taxon>
        <taxon>Pseudomonadati</taxon>
        <taxon>Pseudomonadota</taxon>
        <taxon>Betaproteobacteria</taxon>
        <taxon>Burkholderiales</taxon>
        <taxon>Alcaligenaceae</taxon>
        <taxon>Pelistega</taxon>
    </lineage>
</organism>
<dbReference type="Pfam" id="PF05973">
    <property type="entry name" value="Gp49"/>
    <property type="match status" value="1"/>
</dbReference>
<evidence type="ECO:0000313" key="1">
    <source>
        <dbReference type="EMBL" id="ETD72950.1"/>
    </source>
</evidence>
<dbReference type="Proteomes" id="UP000018766">
    <property type="component" value="Unassembled WGS sequence"/>
</dbReference>
<sequence>MTNTKQWTVIFTDCFSDWLNEQENGLRETVLIHLLNLEKYGFLLGRPYADTVKESTYPNMKELRVQYRGRPIRAFYAFDPLRQAIVLCAGDKTGKEKQFYKKMIKIADQEFKSYLENL</sequence>
<dbReference type="AlphaFoldDB" id="V8G985"/>
<name>V8G985_9BURK</name>
<proteinExistence type="predicted"/>
<dbReference type="EMBL" id="AYSV01000007">
    <property type="protein sequence ID" value="ETD72950.1"/>
    <property type="molecule type" value="Genomic_DNA"/>
</dbReference>
<comment type="caution">
    <text evidence="1">The sequence shown here is derived from an EMBL/GenBank/DDBJ whole genome shotgun (WGS) entry which is preliminary data.</text>
</comment>
<gene>
    <name evidence="1" type="ORF">V757_00945</name>
</gene>
<dbReference type="RefSeq" id="WP_023948968.1">
    <property type="nucleotide sequence ID" value="NZ_AYSV01000007.1"/>
</dbReference>
<dbReference type="OrthoDB" id="330810at2"/>